<evidence type="ECO:0000313" key="3">
    <source>
        <dbReference type="EMBL" id="RKQ72358.1"/>
    </source>
</evidence>
<evidence type="ECO:0000259" key="2">
    <source>
        <dbReference type="Pfam" id="PF01575"/>
    </source>
</evidence>
<dbReference type="PANTHER" id="PTHR43664">
    <property type="entry name" value="MONOAMINE OXIDASE-RELATED"/>
    <property type="match status" value="1"/>
</dbReference>
<dbReference type="RefSeq" id="WP_121216730.1">
    <property type="nucleotide sequence ID" value="NZ_RBIG01000001.1"/>
</dbReference>
<dbReference type="Gene3D" id="3.10.129.10">
    <property type="entry name" value="Hotdog Thioesterase"/>
    <property type="match status" value="1"/>
</dbReference>
<reference evidence="3 4" key="1">
    <citation type="submission" date="2018-10" db="EMBL/GenBank/DDBJ databases">
        <title>Comparative analysis of microorganisms from saline springs in Andes Mountain Range, Colombia.</title>
        <authorList>
            <person name="Rubin E."/>
        </authorList>
    </citation>
    <scope>NUCLEOTIDE SEQUENCE [LARGE SCALE GENOMIC DNA]</scope>
    <source>
        <strain evidence="3 4">USBA 36</strain>
    </source>
</reference>
<dbReference type="Pfam" id="PF01575">
    <property type="entry name" value="MaoC_dehydratas"/>
    <property type="match status" value="1"/>
</dbReference>
<dbReference type="InterPro" id="IPR052342">
    <property type="entry name" value="MCH/BMMD"/>
</dbReference>
<keyword evidence="1" id="KW-1133">Transmembrane helix</keyword>
<feature type="domain" description="MaoC-like" evidence="2">
    <location>
        <begin position="8"/>
        <end position="115"/>
    </location>
</feature>
<feature type="transmembrane region" description="Helical" evidence="1">
    <location>
        <begin position="52"/>
        <end position="70"/>
    </location>
</feature>
<proteinExistence type="predicted"/>
<gene>
    <name evidence="3" type="ORF">BCL74_0122</name>
</gene>
<sequence>MGDFYVKPGDEVRFSKTVGESDVYLFAGITGDLSGNHVNEELMRKSSYGRRIAHGALMVGFMSTASTMMIDLAGSTGGEETAVSLGYDRIRFLAPVFIGDTITVVYRIAAVDAARRRSTSDISITNQDGELVAVGNHILKWVANAAKAAE</sequence>
<organism evidence="3 4">
    <name type="scientific">Oceanibaculum indicum</name>
    <dbReference type="NCBI Taxonomy" id="526216"/>
    <lineage>
        <taxon>Bacteria</taxon>
        <taxon>Pseudomonadati</taxon>
        <taxon>Pseudomonadota</taxon>
        <taxon>Alphaproteobacteria</taxon>
        <taxon>Rhodospirillales</taxon>
        <taxon>Oceanibaculaceae</taxon>
        <taxon>Oceanibaculum</taxon>
    </lineage>
</organism>
<accession>A0A420WMT7</accession>
<dbReference type="OrthoDB" id="9796589at2"/>
<feature type="transmembrane region" description="Helical" evidence="1">
    <location>
        <begin position="90"/>
        <end position="109"/>
    </location>
</feature>
<dbReference type="Proteomes" id="UP000277424">
    <property type="component" value="Unassembled WGS sequence"/>
</dbReference>
<keyword evidence="1" id="KW-0472">Membrane</keyword>
<dbReference type="InterPro" id="IPR029069">
    <property type="entry name" value="HotDog_dom_sf"/>
</dbReference>
<dbReference type="SUPFAM" id="SSF54637">
    <property type="entry name" value="Thioesterase/thiol ester dehydrase-isomerase"/>
    <property type="match status" value="1"/>
</dbReference>
<dbReference type="AlphaFoldDB" id="A0A420WMT7"/>
<dbReference type="PANTHER" id="PTHR43664:SF1">
    <property type="entry name" value="BETA-METHYLMALYL-COA DEHYDRATASE"/>
    <property type="match status" value="1"/>
</dbReference>
<dbReference type="InterPro" id="IPR002539">
    <property type="entry name" value="MaoC-like_dom"/>
</dbReference>
<dbReference type="EMBL" id="RBIG01000001">
    <property type="protein sequence ID" value="RKQ72358.1"/>
    <property type="molecule type" value="Genomic_DNA"/>
</dbReference>
<protein>
    <submittedName>
        <fullName evidence="3">Acyl dehydratase</fullName>
    </submittedName>
</protein>
<keyword evidence="1" id="KW-0812">Transmembrane</keyword>
<name>A0A420WMT7_9PROT</name>
<evidence type="ECO:0000256" key="1">
    <source>
        <dbReference type="SAM" id="Phobius"/>
    </source>
</evidence>
<comment type="caution">
    <text evidence="3">The sequence shown here is derived from an EMBL/GenBank/DDBJ whole genome shotgun (WGS) entry which is preliminary data.</text>
</comment>
<evidence type="ECO:0000313" key="4">
    <source>
        <dbReference type="Proteomes" id="UP000277424"/>
    </source>
</evidence>